<comment type="caution">
    <text evidence="1">The sequence shown here is derived from an EMBL/GenBank/DDBJ whole genome shotgun (WGS) entry which is preliminary data.</text>
</comment>
<name>A0A6V7VI92_MELEN</name>
<evidence type="ECO:0000313" key="2">
    <source>
        <dbReference type="Proteomes" id="UP000580250"/>
    </source>
</evidence>
<protein>
    <submittedName>
        <fullName evidence="1">Uncharacterized protein</fullName>
    </submittedName>
</protein>
<organism evidence="1 2">
    <name type="scientific">Meloidogyne enterolobii</name>
    <name type="common">Root-knot nematode worm</name>
    <name type="synonym">Meloidogyne mayaguensis</name>
    <dbReference type="NCBI Taxonomy" id="390850"/>
    <lineage>
        <taxon>Eukaryota</taxon>
        <taxon>Metazoa</taxon>
        <taxon>Ecdysozoa</taxon>
        <taxon>Nematoda</taxon>
        <taxon>Chromadorea</taxon>
        <taxon>Rhabditida</taxon>
        <taxon>Tylenchina</taxon>
        <taxon>Tylenchomorpha</taxon>
        <taxon>Tylenchoidea</taxon>
        <taxon>Meloidogynidae</taxon>
        <taxon>Meloidogyninae</taxon>
        <taxon>Meloidogyne</taxon>
    </lineage>
</organism>
<reference evidence="1 2" key="1">
    <citation type="submission" date="2020-08" db="EMBL/GenBank/DDBJ databases">
        <authorList>
            <person name="Koutsovoulos G."/>
            <person name="Danchin GJ E."/>
        </authorList>
    </citation>
    <scope>NUCLEOTIDE SEQUENCE [LARGE SCALE GENOMIC DNA]</scope>
</reference>
<gene>
    <name evidence="1" type="ORF">MENT_LOCUS26354</name>
</gene>
<evidence type="ECO:0000313" key="1">
    <source>
        <dbReference type="EMBL" id="CAD2174670.1"/>
    </source>
</evidence>
<sequence>MYFIFHILTSAEWNVIDRNNELKEQYQLSNDLLAAILAYSGAILGERLKIRRRKHPSRGLCIYYALIFSKNLLEYKAESLF</sequence>
<proteinExistence type="predicted"/>
<dbReference type="AlphaFoldDB" id="A0A6V7VI92"/>
<accession>A0A6V7VI92</accession>
<dbReference type="EMBL" id="CAJEWN010000240">
    <property type="protein sequence ID" value="CAD2174670.1"/>
    <property type="molecule type" value="Genomic_DNA"/>
</dbReference>
<dbReference type="Proteomes" id="UP000580250">
    <property type="component" value="Unassembled WGS sequence"/>
</dbReference>